<dbReference type="Pfam" id="PF04029">
    <property type="entry name" value="2-ph_phosp"/>
    <property type="match status" value="1"/>
</dbReference>
<evidence type="ECO:0000256" key="2">
    <source>
        <dbReference type="ARBA" id="ARBA00009997"/>
    </source>
</evidence>
<dbReference type="GO" id="GO:0050532">
    <property type="term" value="F:2-phosphosulfolactate phosphatase activity"/>
    <property type="evidence" value="ECO:0007669"/>
    <property type="project" value="UniProtKB-EC"/>
</dbReference>
<evidence type="ECO:0000313" key="9">
    <source>
        <dbReference type="Proteomes" id="UP000013520"/>
    </source>
</evidence>
<name>R4KH32_9FIRM</name>
<organism evidence="8 9">
    <name type="scientific">Desulfoscipio gibsoniae DSM 7213</name>
    <dbReference type="NCBI Taxonomy" id="767817"/>
    <lineage>
        <taxon>Bacteria</taxon>
        <taxon>Bacillati</taxon>
        <taxon>Bacillota</taxon>
        <taxon>Clostridia</taxon>
        <taxon>Eubacteriales</taxon>
        <taxon>Desulfallaceae</taxon>
        <taxon>Desulfoscipio</taxon>
    </lineage>
</organism>
<keyword evidence="9" id="KW-1185">Reference proteome</keyword>
<evidence type="ECO:0000256" key="6">
    <source>
        <dbReference type="ARBA" id="ARBA00022842"/>
    </source>
</evidence>
<dbReference type="STRING" id="767817.Desgi_2512"/>
<evidence type="ECO:0000256" key="7">
    <source>
        <dbReference type="ARBA" id="ARBA00033711"/>
    </source>
</evidence>
<dbReference type="GO" id="GO:0000287">
    <property type="term" value="F:magnesium ion binding"/>
    <property type="evidence" value="ECO:0007669"/>
    <property type="project" value="InterPro"/>
</dbReference>
<reference evidence="8 9" key="1">
    <citation type="submission" date="2012-01" db="EMBL/GenBank/DDBJ databases">
        <title>Complete sequence of Desulfotomaculum gibsoniae DSM 7213.</title>
        <authorList>
            <consortium name="US DOE Joint Genome Institute"/>
            <person name="Lucas S."/>
            <person name="Han J."/>
            <person name="Lapidus A."/>
            <person name="Cheng J.-F."/>
            <person name="Goodwin L."/>
            <person name="Pitluck S."/>
            <person name="Peters L."/>
            <person name="Ovchinnikova G."/>
            <person name="Teshima H."/>
            <person name="Detter J.C."/>
            <person name="Han C."/>
            <person name="Tapia R."/>
            <person name="Land M."/>
            <person name="Hauser L."/>
            <person name="Kyrpides N."/>
            <person name="Ivanova N."/>
            <person name="Pagani I."/>
            <person name="Parshina S."/>
            <person name="Plugge C."/>
            <person name="Muyzer G."/>
            <person name="Kuever J."/>
            <person name="Ivanova A."/>
            <person name="Nazina T."/>
            <person name="Klenk H.-P."/>
            <person name="Brambilla E."/>
            <person name="Spring S."/>
            <person name="Stams A.F."/>
            <person name="Woyke T."/>
        </authorList>
    </citation>
    <scope>NUCLEOTIDE SEQUENCE [LARGE SCALE GENOMIC DNA]</scope>
    <source>
        <strain evidence="8 9">DSM 7213</strain>
    </source>
</reference>
<dbReference type="SUPFAM" id="SSF142823">
    <property type="entry name" value="ComB-like"/>
    <property type="match status" value="1"/>
</dbReference>
<evidence type="ECO:0000256" key="4">
    <source>
        <dbReference type="ARBA" id="ARBA00021948"/>
    </source>
</evidence>
<gene>
    <name evidence="8" type="ORF">Desgi_2512</name>
</gene>
<evidence type="ECO:0000256" key="5">
    <source>
        <dbReference type="ARBA" id="ARBA00022801"/>
    </source>
</evidence>
<sequence length="264" mass="28068">MIPVASISNPDVLIDTIAVVFDVLRATSTIVTALASGYQRVYPVAEADAALALARNHGFTLAGERGGETIAGFPYGNSPLEFINGPETDSRLTENGERSKSSNNTLNISDVLVLTTSNGTGAIRWAASANKVITGSLLNARAAARTVLREKRDISLVCAGTAGCFSLEDTLGAGFVLMEVIKQLNQATGRQPAASVDMDDLAAAAYGLARYYHNDPLSGLRAGQHGQKLLRLSHEEDLRWCAQLNRFDIAPVFTGKYIAINNAT</sequence>
<dbReference type="KEGG" id="dgi:Desgi_2512"/>
<dbReference type="InterPro" id="IPR005238">
    <property type="entry name" value="ComB-like"/>
</dbReference>
<evidence type="ECO:0000313" key="8">
    <source>
        <dbReference type="EMBL" id="AGL01919.1"/>
    </source>
</evidence>
<keyword evidence="5 8" id="KW-0378">Hydrolase</keyword>
<evidence type="ECO:0000256" key="1">
    <source>
        <dbReference type="ARBA" id="ARBA00001946"/>
    </source>
</evidence>
<dbReference type="GO" id="GO:0050545">
    <property type="term" value="F:sulfopyruvate decarboxylase activity"/>
    <property type="evidence" value="ECO:0007669"/>
    <property type="project" value="TreeGrafter"/>
</dbReference>
<comment type="catalytic activity">
    <reaction evidence="7">
        <text>(2R)-O-phospho-3-sulfolactate + H2O = (2R)-3-sulfolactate + phosphate</text>
        <dbReference type="Rhea" id="RHEA:23416"/>
        <dbReference type="ChEBI" id="CHEBI:15377"/>
        <dbReference type="ChEBI" id="CHEBI:15597"/>
        <dbReference type="ChEBI" id="CHEBI:43474"/>
        <dbReference type="ChEBI" id="CHEBI:58738"/>
        <dbReference type="EC" id="3.1.3.71"/>
    </reaction>
</comment>
<proteinExistence type="inferred from homology"/>
<dbReference type="EMBL" id="CP003273">
    <property type="protein sequence ID" value="AGL01919.1"/>
    <property type="molecule type" value="Genomic_DNA"/>
</dbReference>
<comment type="similarity">
    <text evidence="2">Belongs to the ComB family.</text>
</comment>
<dbReference type="eggNOG" id="COG2045">
    <property type="taxonomic scope" value="Bacteria"/>
</dbReference>
<keyword evidence="6" id="KW-0460">Magnesium</keyword>
<dbReference type="PANTHER" id="PTHR37311:SF1">
    <property type="entry name" value="2-PHOSPHOSULFOLACTATE PHOSPHATASE-RELATED"/>
    <property type="match status" value="1"/>
</dbReference>
<dbReference type="Gene3D" id="3.90.1560.10">
    <property type="entry name" value="ComB-like"/>
    <property type="match status" value="1"/>
</dbReference>
<comment type="cofactor">
    <cofactor evidence="1">
        <name>Mg(2+)</name>
        <dbReference type="ChEBI" id="CHEBI:18420"/>
    </cofactor>
</comment>
<dbReference type="EC" id="3.1.3.71" evidence="3"/>
<dbReference type="AlphaFoldDB" id="R4KH32"/>
<evidence type="ECO:0000256" key="3">
    <source>
        <dbReference type="ARBA" id="ARBA00012953"/>
    </source>
</evidence>
<dbReference type="InterPro" id="IPR036702">
    <property type="entry name" value="ComB-like_sf"/>
</dbReference>
<dbReference type="PANTHER" id="PTHR37311">
    <property type="entry name" value="2-PHOSPHOSULFOLACTATE PHOSPHATASE-RELATED"/>
    <property type="match status" value="1"/>
</dbReference>
<dbReference type="HOGENOM" id="CLU_070028_0_1_9"/>
<protein>
    <recommendedName>
        <fullName evidence="4">Probable 2-phosphosulfolactate phosphatase</fullName>
        <ecNumber evidence="3">3.1.3.71</ecNumber>
    </recommendedName>
</protein>
<dbReference type="Proteomes" id="UP000013520">
    <property type="component" value="Chromosome"/>
</dbReference>
<accession>R4KH32</accession>